<proteinExistence type="predicted"/>
<organism evidence="2 3">
    <name type="scientific">Peribacillus frigoritolerans</name>
    <dbReference type="NCBI Taxonomy" id="450367"/>
    <lineage>
        <taxon>Bacteria</taxon>
        <taxon>Bacillati</taxon>
        <taxon>Bacillota</taxon>
        <taxon>Bacilli</taxon>
        <taxon>Bacillales</taxon>
        <taxon>Bacillaceae</taxon>
        <taxon>Peribacillus</taxon>
    </lineage>
</organism>
<feature type="domain" description="N-acetyltransferase" evidence="1">
    <location>
        <begin position="2"/>
        <end position="153"/>
    </location>
</feature>
<dbReference type="SUPFAM" id="SSF55729">
    <property type="entry name" value="Acyl-CoA N-acyltransferases (Nat)"/>
    <property type="match status" value="1"/>
</dbReference>
<dbReference type="Pfam" id="PF00583">
    <property type="entry name" value="Acetyltransf_1"/>
    <property type="match status" value="1"/>
</dbReference>
<protein>
    <submittedName>
        <fullName evidence="2">GNAT family N-acetyltransferase</fullName>
        <ecNumber evidence="2">2.3.1.-</ecNumber>
    </submittedName>
</protein>
<accession>A0AAJ1VDD2</accession>
<dbReference type="CDD" id="cd04301">
    <property type="entry name" value="NAT_SF"/>
    <property type="match status" value="1"/>
</dbReference>
<dbReference type="PROSITE" id="PS51186">
    <property type="entry name" value="GNAT"/>
    <property type="match status" value="1"/>
</dbReference>
<dbReference type="AlphaFoldDB" id="A0AAJ1VDD2"/>
<reference evidence="2" key="1">
    <citation type="submission" date="2023-06" db="EMBL/GenBank/DDBJ databases">
        <title>Comparative genomics of Bacillaceae isolates and their secondary metabolite potential.</title>
        <authorList>
            <person name="Song L."/>
            <person name="Nielsen L.J."/>
            <person name="Mohite O."/>
            <person name="Xu X."/>
            <person name="Weber T."/>
            <person name="Kovacs A.T."/>
        </authorList>
    </citation>
    <scope>NUCLEOTIDE SEQUENCE</scope>
    <source>
        <strain evidence="2">G1S1</strain>
    </source>
</reference>
<dbReference type="Proteomes" id="UP001238973">
    <property type="component" value="Unassembled WGS sequence"/>
</dbReference>
<dbReference type="GO" id="GO:0016747">
    <property type="term" value="F:acyltransferase activity, transferring groups other than amino-acyl groups"/>
    <property type="evidence" value="ECO:0007669"/>
    <property type="project" value="InterPro"/>
</dbReference>
<dbReference type="Gene3D" id="3.40.630.30">
    <property type="match status" value="1"/>
</dbReference>
<dbReference type="EMBL" id="JAUCFI010000003">
    <property type="protein sequence ID" value="MDM5286392.1"/>
    <property type="molecule type" value="Genomic_DNA"/>
</dbReference>
<evidence type="ECO:0000259" key="1">
    <source>
        <dbReference type="PROSITE" id="PS51186"/>
    </source>
</evidence>
<dbReference type="EC" id="2.3.1.-" evidence="2"/>
<dbReference type="InterPro" id="IPR000182">
    <property type="entry name" value="GNAT_dom"/>
</dbReference>
<evidence type="ECO:0000313" key="2">
    <source>
        <dbReference type="EMBL" id="MDM5286392.1"/>
    </source>
</evidence>
<name>A0AAJ1VDD2_9BACI</name>
<sequence length="153" mass="17768">MTEMIPLTSENLELCIELYMNVFNREPWYERWTYETAKERLSDLLHTPKFLGFLFHIDHKPVGFIAGNSKVSDQGLTYYLAELCVNNQMQGKGHGSKMLRALEAELQKQEIKSLYLLTANDGLAEAFYLKNDYVVNEDRVVMKKNFFENSQGT</sequence>
<keyword evidence="2" id="KW-0012">Acyltransferase</keyword>
<comment type="caution">
    <text evidence="2">The sequence shown here is derived from an EMBL/GenBank/DDBJ whole genome shotgun (WGS) entry which is preliminary data.</text>
</comment>
<evidence type="ECO:0000313" key="3">
    <source>
        <dbReference type="Proteomes" id="UP001238973"/>
    </source>
</evidence>
<dbReference type="InterPro" id="IPR016181">
    <property type="entry name" value="Acyl_CoA_acyltransferase"/>
</dbReference>
<gene>
    <name evidence="2" type="ORF">QUF85_24195</name>
</gene>
<keyword evidence="2" id="KW-0808">Transferase</keyword>
<dbReference type="RefSeq" id="WP_289350993.1">
    <property type="nucleotide sequence ID" value="NZ_JAUCFI010000003.1"/>
</dbReference>